<evidence type="ECO:0000313" key="2">
    <source>
        <dbReference type="EMBL" id="CAD7617351.1"/>
    </source>
</evidence>
<feature type="chain" id="PRO_5031225551" description="Secreted protein" evidence="1">
    <location>
        <begin position="21"/>
        <end position="99"/>
    </location>
</feature>
<feature type="signal peptide" evidence="1">
    <location>
        <begin position="1"/>
        <end position="20"/>
    </location>
</feature>
<name>A0A7R9PT48_TIMGE</name>
<dbReference type="AlphaFoldDB" id="A0A7R9PT48"/>
<accession>A0A7R9PT48</accession>
<proteinExistence type="predicted"/>
<reference evidence="2" key="1">
    <citation type="submission" date="2020-11" db="EMBL/GenBank/DDBJ databases">
        <authorList>
            <person name="Tran Van P."/>
        </authorList>
    </citation>
    <scope>NUCLEOTIDE SEQUENCE</scope>
</reference>
<gene>
    <name evidence="2" type="ORF">TGEB3V08_LOCUS11977</name>
</gene>
<evidence type="ECO:0000256" key="1">
    <source>
        <dbReference type="SAM" id="SignalP"/>
    </source>
</evidence>
<dbReference type="EMBL" id="OE866114">
    <property type="protein sequence ID" value="CAD7617351.1"/>
    <property type="molecule type" value="Genomic_DNA"/>
</dbReference>
<keyword evidence="1" id="KW-0732">Signal</keyword>
<protein>
    <recommendedName>
        <fullName evidence="3">Secreted protein</fullName>
    </recommendedName>
</protein>
<sequence>MPLLQMDHLLILAHSGQTLACLCGDFQQEWLPISVRSWSALRVIYSLAHHTWTTKGFTFTAMYAFNTDEVCGHNILTETAVGILSVYWAESHKFNSCHS</sequence>
<organism evidence="2">
    <name type="scientific">Timema genevievae</name>
    <name type="common">Walking stick</name>
    <dbReference type="NCBI Taxonomy" id="629358"/>
    <lineage>
        <taxon>Eukaryota</taxon>
        <taxon>Metazoa</taxon>
        <taxon>Ecdysozoa</taxon>
        <taxon>Arthropoda</taxon>
        <taxon>Hexapoda</taxon>
        <taxon>Insecta</taxon>
        <taxon>Pterygota</taxon>
        <taxon>Neoptera</taxon>
        <taxon>Polyneoptera</taxon>
        <taxon>Phasmatodea</taxon>
        <taxon>Timematodea</taxon>
        <taxon>Timematoidea</taxon>
        <taxon>Timematidae</taxon>
        <taxon>Timema</taxon>
    </lineage>
</organism>
<evidence type="ECO:0008006" key="3">
    <source>
        <dbReference type="Google" id="ProtNLM"/>
    </source>
</evidence>